<proteinExistence type="predicted"/>
<gene>
    <name evidence="1" type="ORF">DR999_PMT11414</name>
</gene>
<name>A0A4D9EH35_9SAUR</name>
<keyword evidence="1" id="KW-0328">Glycosyltransferase</keyword>
<dbReference type="GO" id="GO:0016757">
    <property type="term" value="F:glycosyltransferase activity"/>
    <property type="evidence" value="ECO:0007669"/>
    <property type="project" value="UniProtKB-KW"/>
</dbReference>
<dbReference type="AlphaFoldDB" id="A0A4D9EH35"/>
<keyword evidence="2" id="KW-1185">Reference proteome</keyword>
<dbReference type="EMBL" id="QXTE01000107">
    <property type="protein sequence ID" value="TFK05790.1"/>
    <property type="molecule type" value="Genomic_DNA"/>
</dbReference>
<keyword evidence="1" id="KW-0808">Transferase</keyword>
<comment type="caution">
    <text evidence="1">The sequence shown here is derived from an EMBL/GenBank/DDBJ whole genome shotgun (WGS) entry which is preliminary data.</text>
</comment>
<reference evidence="1 2" key="1">
    <citation type="submission" date="2019-04" db="EMBL/GenBank/DDBJ databases">
        <title>Draft genome of the big-headed turtle Platysternon megacephalum.</title>
        <authorList>
            <person name="Gong S."/>
        </authorList>
    </citation>
    <scope>NUCLEOTIDE SEQUENCE [LARGE SCALE GENOMIC DNA]</scope>
    <source>
        <strain evidence="1">DO16091913</strain>
        <tissue evidence="1">Muscle</tissue>
    </source>
</reference>
<protein>
    <submittedName>
        <fullName evidence="1">UDP-GlcNAc:betaGal beta-1,3-N-acetylglucosaminyltransferase 7</fullName>
    </submittedName>
</protein>
<organism evidence="1 2">
    <name type="scientific">Platysternon megacephalum</name>
    <name type="common">big-headed turtle</name>
    <dbReference type="NCBI Taxonomy" id="55544"/>
    <lineage>
        <taxon>Eukaryota</taxon>
        <taxon>Metazoa</taxon>
        <taxon>Chordata</taxon>
        <taxon>Craniata</taxon>
        <taxon>Vertebrata</taxon>
        <taxon>Euteleostomi</taxon>
        <taxon>Archelosauria</taxon>
        <taxon>Testudinata</taxon>
        <taxon>Testudines</taxon>
        <taxon>Cryptodira</taxon>
        <taxon>Durocryptodira</taxon>
        <taxon>Testudinoidea</taxon>
        <taxon>Platysternidae</taxon>
        <taxon>Platysternon</taxon>
    </lineage>
</organism>
<reference evidence="1 2" key="2">
    <citation type="submission" date="2019-04" db="EMBL/GenBank/DDBJ databases">
        <title>The genome sequence of big-headed turtle.</title>
        <authorList>
            <person name="Gong S."/>
        </authorList>
    </citation>
    <scope>NUCLEOTIDE SEQUENCE [LARGE SCALE GENOMIC DNA]</scope>
    <source>
        <strain evidence="1">DO16091913</strain>
        <tissue evidence="1">Muscle</tissue>
    </source>
</reference>
<sequence>MEACPCICPTGQESPCPGPLCLWQGVPRQGLPACAVHTENRPSQAGIHTSSGPGPCLVRALLADRCSICTWLVTFRPLPYDLDVLLGCCIRSINQTVLG</sequence>
<evidence type="ECO:0000313" key="2">
    <source>
        <dbReference type="Proteomes" id="UP000297703"/>
    </source>
</evidence>
<evidence type="ECO:0000313" key="1">
    <source>
        <dbReference type="EMBL" id="TFK05790.1"/>
    </source>
</evidence>
<accession>A0A4D9EH35</accession>
<dbReference type="Proteomes" id="UP000297703">
    <property type="component" value="Unassembled WGS sequence"/>
</dbReference>